<dbReference type="InterPro" id="IPR027417">
    <property type="entry name" value="P-loop_NTPase"/>
</dbReference>
<keyword evidence="6" id="KW-1185">Reference proteome</keyword>
<name>F9UIR5_9GAMM</name>
<dbReference type="SMART" id="SM00382">
    <property type="entry name" value="AAA"/>
    <property type="match status" value="1"/>
</dbReference>
<evidence type="ECO:0000313" key="6">
    <source>
        <dbReference type="Proteomes" id="UP000005459"/>
    </source>
</evidence>
<dbReference type="PANTHER" id="PTHR24220:SF689">
    <property type="entry name" value="LIPOPROTEIN-RELEASING SYSTEM ATP-BINDING PROTEIN LOLD"/>
    <property type="match status" value="1"/>
</dbReference>
<evidence type="ECO:0000259" key="4">
    <source>
        <dbReference type="PROSITE" id="PS50893"/>
    </source>
</evidence>
<dbReference type="InterPro" id="IPR003439">
    <property type="entry name" value="ABC_transporter-like_ATP-bd"/>
</dbReference>
<keyword evidence="2" id="KW-0547">Nucleotide-binding</keyword>
<reference evidence="5 6" key="1">
    <citation type="submission" date="2011-06" db="EMBL/GenBank/DDBJ databases">
        <title>The draft genome of Thiocapsa marina 5811.</title>
        <authorList>
            <consortium name="US DOE Joint Genome Institute (JGI-PGF)"/>
            <person name="Lucas S."/>
            <person name="Han J."/>
            <person name="Cheng J.-F."/>
            <person name="Goodwin L."/>
            <person name="Pitluck S."/>
            <person name="Peters L."/>
            <person name="Land M.L."/>
            <person name="Hauser L."/>
            <person name="Vogl K."/>
            <person name="Liu Z."/>
            <person name="Imhoff J."/>
            <person name="Thiel V."/>
            <person name="Frigaard N.-U."/>
            <person name="Bryant D."/>
            <person name="Woyke T.J."/>
        </authorList>
    </citation>
    <scope>NUCLEOTIDE SEQUENCE [LARGE SCALE GENOMIC DNA]</scope>
    <source>
        <strain evidence="5 6">5811</strain>
    </source>
</reference>
<dbReference type="PROSITE" id="PS50893">
    <property type="entry name" value="ABC_TRANSPORTER_2"/>
    <property type="match status" value="1"/>
</dbReference>
<dbReference type="AlphaFoldDB" id="F9UIR5"/>
<dbReference type="SUPFAM" id="SSF52540">
    <property type="entry name" value="P-loop containing nucleoside triphosphate hydrolases"/>
    <property type="match status" value="1"/>
</dbReference>
<dbReference type="PANTHER" id="PTHR24220">
    <property type="entry name" value="IMPORT ATP-BINDING PROTEIN"/>
    <property type="match status" value="1"/>
</dbReference>
<dbReference type="EC" id="3.6.3.28" evidence="5"/>
<dbReference type="GO" id="GO:0044874">
    <property type="term" value="P:lipoprotein localization to outer membrane"/>
    <property type="evidence" value="ECO:0007669"/>
    <property type="project" value="TreeGrafter"/>
</dbReference>
<proteinExistence type="inferred from homology"/>
<dbReference type="eggNOG" id="COG1136">
    <property type="taxonomic scope" value="Bacteria"/>
</dbReference>
<keyword evidence="5" id="KW-0378">Hydrolase</keyword>
<accession>F9UIR5</accession>
<comment type="similarity">
    <text evidence="1">Belongs to the ABC transporter superfamily.</text>
</comment>
<dbReference type="RefSeq" id="WP_007195686.1">
    <property type="nucleotide sequence ID" value="NZ_AFWV01000032.1"/>
</dbReference>
<dbReference type="STRING" id="768671.ThimaDRAFT_4818"/>
<dbReference type="Proteomes" id="UP000005459">
    <property type="component" value="Unassembled WGS sequence"/>
</dbReference>
<organism evidence="5 6">
    <name type="scientific">Thiocapsa marina 5811</name>
    <dbReference type="NCBI Taxonomy" id="768671"/>
    <lineage>
        <taxon>Bacteria</taxon>
        <taxon>Pseudomonadati</taxon>
        <taxon>Pseudomonadota</taxon>
        <taxon>Gammaproteobacteria</taxon>
        <taxon>Chromatiales</taxon>
        <taxon>Chromatiaceae</taxon>
        <taxon>Thiocapsa</taxon>
    </lineage>
</organism>
<feature type="domain" description="ABC transporter" evidence="4">
    <location>
        <begin position="3"/>
        <end position="236"/>
    </location>
</feature>
<dbReference type="InterPro" id="IPR015854">
    <property type="entry name" value="ABC_transpr_LolD-like"/>
</dbReference>
<dbReference type="InterPro" id="IPR017871">
    <property type="entry name" value="ABC_transporter-like_CS"/>
</dbReference>
<dbReference type="GO" id="GO:0005524">
    <property type="term" value="F:ATP binding"/>
    <property type="evidence" value="ECO:0007669"/>
    <property type="project" value="UniProtKB-KW"/>
</dbReference>
<dbReference type="OrthoDB" id="5675710at2"/>
<dbReference type="Pfam" id="PF00005">
    <property type="entry name" value="ABC_tran"/>
    <property type="match status" value="1"/>
</dbReference>
<keyword evidence="3" id="KW-0067">ATP-binding</keyword>
<dbReference type="GO" id="GO:0005886">
    <property type="term" value="C:plasma membrane"/>
    <property type="evidence" value="ECO:0007669"/>
    <property type="project" value="TreeGrafter"/>
</dbReference>
<evidence type="ECO:0000256" key="2">
    <source>
        <dbReference type="ARBA" id="ARBA00022741"/>
    </source>
</evidence>
<dbReference type="GO" id="GO:0016887">
    <property type="term" value="F:ATP hydrolysis activity"/>
    <property type="evidence" value="ECO:0007669"/>
    <property type="project" value="InterPro"/>
</dbReference>
<dbReference type="PROSITE" id="PS00211">
    <property type="entry name" value="ABC_TRANSPORTER_1"/>
    <property type="match status" value="1"/>
</dbReference>
<evidence type="ECO:0000313" key="5">
    <source>
        <dbReference type="EMBL" id="EGV15896.1"/>
    </source>
</evidence>
<evidence type="ECO:0000256" key="1">
    <source>
        <dbReference type="ARBA" id="ARBA00005417"/>
    </source>
</evidence>
<sequence>MLLDIEGLSYSRGQGDQCFTVELPSFQLQPGELVAITGRSGSGKSTLLELLGLLTAPHRTERFRWRANGYRQDLDRLWQRRRHGTLSSIRGTSMGFILQTSGLLPFLSVAGNLALIRRALGLPKHDPDLDRMIECLDIGPFLHKKPSQLSVGQQQRASIVRALAHHPALVLADEPTSALDPNLGDAVMTLLLEQARSHGISVLLATHEVDRVETLGIGRLDGSNLHPETGFAWRFGR</sequence>
<dbReference type="GO" id="GO:0022857">
    <property type="term" value="F:transmembrane transporter activity"/>
    <property type="evidence" value="ECO:0007669"/>
    <property type="project" value="TreeGrafter"/>
</dbReference>
<protein>
    <submittedName>
        <fullName evidence="5">Phosphonate-transporting ATPase</fullName>
        <ecNumber evidence="5">3.6.3.28</ecNumber>
    </submittedName>
</protein>
<gene>
    <name evidence="5" type="ORF">ThimaDRAFT_4818</name>
</gene>
<dbReference type="InterPro" id="IPR003593">
    <property type="entry name" value="AAA+_ATPase"/>
</dbReference>
<dbReference type="PATRIC" id="fig|768671.3.peg.5063"/>
<dbReference type="EMBL" id="AFWV01000032">
    <property type="protein sequence ID" value="EGV15896.1"/>
    <property type="molecule type" value="Genomic_DNA"/>
</dbReference>
<evidence type="ECO:0000256" key="3">
    <source>
        <dbReference type="ARBA" id="ARBA00022840"/>
    </source>
</evidence>
<dbReference type="Gene3D" id="3.40.50.300">
    <property type="entry name" value="P-loop containing nucleotide triphosphate hydrolases"/>
    <property type="match status" value="1"/>
</dbReference>
<dbReference type="GO" id="GO:0089705">
    <property type="term" value="P:protein localization to outer membrane"/>
    <property type="evidence" value="ECO:0007669"/>
    <property type="project" value="TreeGrafter"/>
</dbReference>